<sequence length="240" mass="27959">MSCGSAPITRQRPPTAPIVYTLETPAQAHRRERPLKDCQSILECRNRDFHSVLVNARKLEGERRRLESQKRKDGLVVRHMKGPKPECATVQKKFSKDRVVAAYEVRDKPSALKPEDCDPVVDAFVMGKKWQFKDWPFRDHVEIFSKIIGFYMRFEDDSVESAKTVKHWNVKIISVRGFFSRVKLLFKIITSYTLMRISTCPNKKFECVALISKNKRYQDRTAALEVWDGLKQFIQSRLHG</sequence>
<gene>
    <name evidence="6" type="ORF">SAY86_030018</name>
</gene>
<keyword evidence="4" id="KW-0539">Nucleus</keyword>
<keyword evidence="3" id="KW-0804">Transcription</keyword>
<evidence type="ECO:0000259" key="5">
    <source>
        <dbReference type="Pfam" id="PF05179"/>
    </source>
</evidence>
<reference evidence="6 7" key="1">
    <citation type="journal article" date="2023" name="Hortic Res">
        <title>Pangenome of water caltrop reveals structural variations and asymmetric subgenome divergence after allopolyploidization.</title>
        <authorList>
            <person name="Zhang X."/>
            <person name="Chen Y."/>
            <person name="Wang L."/>
            <person name="Yuan Y."/>
            <person name="Fang M."/>
            <person name="Shi L."/>
            <person name="Lu R."/>
            <person name="Comes H.P."/>
            <person name="Ma Y."/>
            <person name="Chen Y."/>
            <person name="Huang G."/>
            <person name="Zhou Y."/>
            <person name="Zheng Z."/>
            <person name="Qiu Y."/>
        </authorList>
    </citation>
    <scope>NUCLEOTIDE SEQUENCE [LARGE SCALE GENOMIC DNA]</scope>
    <source>
        <strain evidence="6">F231</strain>
    </source>
</reference>
<evidence type="ECO:0000313" key="6">
    <source>
        <dbReference type="EMBL" id="KAK4797692.1"/>
    </source>
</evidence>
<dbReference type="AlphaFoldDB" id="A0AAN7MFD2"/>
<dbReference type="InterPro" id="IPR031336">
    <property type="entry name" value="CDC73_C"/>
</dbReference>
<name>A0AAN7MFD2_TRANT</name>
<dbReference type="GO" id="GO:0032968">
    <property type="term" value="P:positive regulation of transcription elongation by RNA polymerase II"/>
    <property type="evidence" value="ECO:0007669"/>
    <property type="project" value="TreeGrafter"/>
</dbReference>
<dbReference type="GO" id="GO:0000993">
    <property type="term" value="F:RNA polymerase II complex binding"/>
    <property type="evidence" value="ECO:0007669"/>
    <property type="project" value="TreeGrafter"/>
</dbReference>
<comment type="subcellular location">
    <subcellularLocation>
        <location evidence="1">Nucleus</location>
    </subcellularLocation>
</comment>
<keyword evidence="7" id="KW-1185">Reference proteome</keyword>
<dbReference type="PANTHER" id="PTHR12466">
    <property type="entry name" value="CDC73 DOMAIN PROTEIN"/>
    <property type="match status" value="1"/>
</dbReference>
<dbReference type="Proteomes" id="UP001346149">
    <property type="component" value="Unassembled WGS sequence"/>
</dbReference>
<dbReference type="InterPro" id="IPR007852">
    <property type="entry name" value="Cdc73/Parafibromin"/>
</dbReference>
<dbReference type="PANTHER" id="PTHR12466:SF8">
    <property type="entry name" value="PARAFIBROMIN"/>
    <property type="match status" value="1"/>
</dbReference>
<evidence type="ECO:0000256" key="2">
    <source>
        <dbReference type="ARBA" id="ARBA00010427"/>
    </source>
</evidence>
<evidence type="ECO:0000256" key="3">
    <source>
        <dbReference type="ARBA" id="ARBA00023163"/>
    </source>
</evidence>
<evidence type="ECO:0000256" key="1">
    <source>
        <dbReference type="ARBA" id="ARBA00004123"/>
    </source>
</evidence>
<feature type="domain" description="Cell division control protein 73 C-terminal" evidence="5">
    <location>
        <begin position="83"/>
        <end position="232"/>
    </location>
</feature>
<dbReference type="GO" id="GO:0016593">
    <property type="term" value="C:Cdc73/Paf1 complex"/>
    <property type="evidence" value="ECO:0007669"/>
    <property type="project" value="InterPro"/>
</dbReference>
<dbReference type="EMBL" id="JAXQNO010000005">
    <property type="protein sequence ID" value="KAK4797692.1"/>
    <property type="molecule type" value="Genomic_DNA"/>
</dbReference>
<dbReference type="GO" id="GO:0006368">
    <property type="term" value="P:transcription elongation by RNA polymerase II"/>
    <property type="evidence" value="ECO:0007669"/>
    <property type="project" value="InterPro"/>
</dbReference>
<accession>A0AAN7MFD2</accession>
<comment type="caution">
    <text evidence="6">The sequence shown here is derived from an EMBL/GenBank/DDBJ whole genome shotgun (WGS) entry which is preliminary data.</text>
</comment>
<comment type="similarity">
    <text evidence="2">Belongs to the CDC73 family.</text>
</comment>
<dbReference type="Pfam" id="PF05179">
    <property type="entry name" value="CDC73_C"/>
    <property type="match status" value="1"/>
</dbReference>
<organism evidence="6 7">
    <name type="scientific">Trapa natans</name>
    <name type="common">Water chestnut</name>
    <dbReference type="NCBI Taxonomy" id="22666"/>
    <lineage>
        <taxon>Eukaryota</taxon>
        <taxon>Viridiplantae</taxon>
        <taxon>Streptophyta</taxon>
        <taxon>Embryophyta</taxon>
        <taxon>Tracheophyta</taxon>
        <taxon>Spermatophyta</taxon>
        <taxon>Magnoliopsida</taxon>
        <taxon>eudicotyledons</taxon>
        <taxon>Gunneridae</taxon>
        <taxon>Pentapetalae</taxon>
        <taxon>rosids</taxon>
        <taxon>malvids</taxon>
        <taxon>Myrtales</taxon>
        <taxon>Lythraceae</taxon>
        <taxon>Trapa</taxon>
    </lineage>
</organism>
<evidence type="ECO:0000313" key="7">
    <source>
        <dbReference type="Proteomes" id="UP001346149"/>
    </source>
</evidence>
<dbReference type="InterPro" id="IPR038103">
    <property type="entry name" value="CDC73_C_sf"/>
</dbReference>
<proteinExistence type="inferred from homology"/>
<protein>
    <recommendedName>
        <fullName evidence="5">Cell division control protein 73 C-terminal domain-containing protein</fullName>
    </recommendedName>
</protein>
<evidence type="ECO:0000256" key="4">
    <source>
        <dbReference type="ARBA" id="ARBA00023242"/>
    </source>
</evidence>
<dbReference type="Gene3D" id="3.40.50.11990">
    <property type="entry name" value="RNA polymerase II accessory factor, Cdc73 C-terminal domain"/>
    <property type="match status" value="1"/>
</dbReference>